<dbReference type="PANTHER" id="PTHR21163:SF0">
    <property type="entry name" value="GH08205P-RELATED"/>
    <property type="match status" value="1"/>
</dbReference>
<dbReference type="EMBL" id="LR899011">
    <property type="protein sequence ID" value="CAD7085616.1"/>
    <property type="molecule type" value="Genomic_DNA"/>
</dbReference>
<gene>
    <name evidence="2" type="ORF">HERILL_LOCUS8445</name>
</gene>
<proteinExistence type="predicted"/>
<evidence type="ECO:0000313" key="3">
    <source>
        <dbReference type="Proteomes" id="UP000594454"/>
    </source>
</evidence>
<dbReference type="Pfam" id="PF06757">
    <property type="entry name" value="Ins_allergen_rp"/>
    <property type="match status" value="1"/>
</dbReference>
<dbReference type="Proteomes" id="UP000594454">
    <property type="component" value="Chromosome 3"/>
</dbReference>
<feature type="signal peptide" evidence="1">
    <location>
        <begin position="1"/>
        <end position="16"/>
    </location>
</feature>
<dbReference type="AlphaFoldDB" id="A0A7R8URI3"/>
<organism evidence="2 3">
    <name type="scientific">Hermetia illucens</name>
    <name type="common">Black soldier fly</name>
    <dbReference type="NCBI Taxonomy" id="343691"/>
    <lineage>
        <taxon>Eukaryota</taxon>
        <taxon>Metazoa</taxon>
        <taxon>Ecdysozoa</taxon>
        <taxon>Arthropoda</taxon>
        <taxon>Hexapoda</taxon>
        <taxon>Insecta</taxon>
        <taxon>Pterygota</taxon>
        <taxon>Neoptera</taxon>
        <taxon>Endopterygota</taxon>
        <taxon>Diptera</taxon>
        <taxon>Brachycera</taxon>
        <taxon>Stratiomyomorpha</taxon>
        <taxon>Stratiomyidae</taxon>
        <taxon>Hermetiinae</taxon>
        <taxon>Hermetia</taxon>
    </lineage>
</organism>
<evidence type="ECO:0000313" key="2">
    <source>
        <dbReference type="EMBL" id="CAD7085616.1"/>
    </source>
</evidence>
<dbReference type="InParanoid" id="A0A7R8URI3"/>
<evidence type="ECO:0000256" key="1">
    <source>
        <dbReference type="SAM" id="SignalP"/>
    </source>
</evidence>
<feature type="chain" id="PRO_5031329100" description="Protein G12" evidence="1">
    <location>
        <begin position="17"/>
        <end position="212"/>
    </location>
</feature>
<reference evidence="2 3" key="1">
    <citation type="submission" date="2020-11" db="EMBL/GenBank/DDBJ databases">
        <authorList>
            <person name="Wallbank WR R."/>
            <person name="Pardo Diaz C."/>
            <person name="Kozak K."/>
            <person name="Martin S."/>
            <person name="Jiggins C."/>
            <person name="Moest M."/>
            <person name="Warren A I."/>
            <person name="Generalovic N T."/>
            <person name="Byers J.R.P. K."/>
            <person name="Montejo-Kovacevich G."/>
            <person name="Yen C E."/>
        </authorList>
    </citation>
    <scope>NUCLEOTIDE SEQUENCE [LARGE SCALE GENOMIC DNA]</scope>
</reference>
<dbReference type="InterPro" id="IPR010629">
    <property type="entry name" value="Ins_allergen"/>
</dbReference>
<dbReference type="OrthoDB" id="7882129at2759"/>
<sequence>MKVIVLVLATVALCGAAPRQEGPGCRAPNGGGLVPVLDEFLALVPVEEILEIALTAITSDPEVQTVMEYLSSSEFYGIVQSVRFAPEFDGLVKFACQELYFDAIYYINIANGILGFPEITKKSAPRAGGFNAMLQEILALIPLDTLKSLLEEKLASDYYVQLAFQKINSDEFGAIIEGLQANVAYVDMKDRLRGLGVDIDGIIETIGKIFKP</sequence>
<accession>A0A7R8URI3</accession>
<keyword evidence="3" id="KW-1185">Reference proteome</keyword>
<name>A0A7R8URI3_HERIL</name>
<protein>
    <recommendedName>
        <fullName evidence="4">Protein G12</fullName>
    </recommendedName>
</protein>
<evidence type="ECO:0008006" key="4">
    <source>
        <dbReference type="Google" id="ProtNLM"/>
    </source>
</evidence>
<dbReference type="PANTHER" id="PTHR21163">
    <property type="entry name" value="PROTEIN G12"/>
    <property type="match status" value="1"/>
</dbReference>
<keyword evidence="1" id="KW-0732">Signal</keyword>